<feature type="domain" description="VOC" evidence="1">
    <location>
        <begin position="121"/>
        <end position="234"/>
    </location>
</feature>
<dbReference type="Pfam" id="PF00903">
    <property type="entry name" value="Glyoxalase"/>
    <property type="match status" value="1"/>
</dbReference>
<dbReference type="InterPro" id="IPR037401">
    <property type="entry name" value="SnoaL-like"/>
</dbReference>
<dbReference type="Proteomes" id="UP001168620">
    <property type="component" value="Unassembled WGS sequence"/>
</dbReference>
<dbReference type="RefSeq" id="WP_300953782.1">
    <property type="nucleotide sequence ID" value="NZ_JAUHJQ010000008.1"/>
</dbReference>
<dbReference type="Gene3D" id="3.10.180.10">
    <property type="entry name" value="2,3-Dihydroxybiphenyl 1,2-Dioxygenase, domain 1"/>
    <property type="match status" value="1"/>
</dbReference>
<reference evidence="2" key="1">
    <citation type="submission" date="2023-06" db="EMBL/GenBank/DDBJ databases">
        <title>Draft genome sequence of Nocardioides sp. SOB77.</title>
        <authorList>
            <person name="Zhang G."/>
        </authorList>
    </citation>
    <scope>NUCLEOTIDE SEQUENCE</scope>
    <source>
        <strain evidence="2">SOB77</strain>
    </source>
</reference>
<accession>A0ABT8FKM9</accession>
<dbReference type="Pfam" id="PF12680">
    <property type="entry name" value="SnoaL_2"/>
    <property type="match status" value="1"/>
</dbReference>
<proteinExistence type="predicted"/>
<dbReference type="EMBL" id="JAUHJQ010000008">
    <property type="protein sequence ID" value="MDN4174687.1"/>
    <property type="molecule type" value="Genomic_DNA"/>
</dbReference>
<dbReference type="SUPFAM" id="SSF54593">
    <property type="entry name" value="Glyoxalase/Bleomycin resistance protein/Dihydroxybiphenyl dioxygenase"/>
    <property type="match status" value="1"/>
</dbReference>
<protein>
    <submittedName>
        <fullName evidence="2">VOC family protein</fullName>
    </submittedName>
</protein>
<dbReference type="InterPro" id="IPR052164">
    <property type="entry name" value="Anthracycline_SecMetBiosynth"/>
</dbReference>
<dbReference type="InterPro" id="IPR004360">
    <property type="entry name" value="Glyas_Fos-R_dOase_dom"/>
</dbReference>
<dbReference type="CDD" id="cd07247">
    <property type="entry name" value="SgaA_N_like"/>
    <property type="match status" value="1"/>
</dbReference>
<gene>
    <name evidence="2" type="ORF">QWY28_17125</name>
</gene>
<evidence type="ECO:0000313" key="3">
    <source>
        <dbReference type="Proteomes" id="UP001168620"/>
    </source>
</evidence>
<name>A0ABT8FKM9_9ACTN</name>
<keyword evidence="3" id="KW-1185">Reference proteome</keyword>
<dbReference type="PANTHER" id="PTHR33993:SF1">
    <property type="entry name" value="GLYOXALASE FAMILY PROTEIN"/>
    <property type="match status" value="1"/>
</dbReference>
<dbReference type="PROSITE" id="PS51819">
    <property type="entry name" value="VOC"/>
    <property type="match status" value="1"/>
</dbReference>
<evidence type="ECO:0000313" key="2">
    <source>
        <dbReference type="EMBL" id="MDN4174687.1"/>
    </source>
</evidence>
<organism evidence="2 3">
    <name type="scientific">Nocardioides oceani</name>
    <dbReference type="NCBI Taxonomy" id="3058369"/>
    <lineage>
        <taxon>Bacteria</taxon>
        <taxon>Bacillati</taxon>
        <taxon>Actinomycetota</taxon>
        <taxon>Actinomycetes</taxon>
        <taxon>Propionibacteriales</taxon>
        <taxon>Nocardioidaceae</taxon>
        <taxon>Nocardioides</taxon>
    </lineage>
</organism>
<comment type="caution">
    <text evidence="2">The sequence shown here is derived from an EMBL/GenBank/DDBJ whole genome shotgun (WGS) entry which is preliminary data.</text>
</comment>
<dbReference type="InterPro" id="IPR029068">
    <property type="entry name" value="Glyas_Bleomycin-R_OHBP_Dase"/>
</dbReference>
<dbReference type="Gene3D" id="3.10.450.50">
    <property type="match status" value="1"/>
</dbReference>
<dbReference type="PANTHER" id="PTHR33993">
    <property type="entry name" value="GLYOXALASE-RELATED"/>
    <property type="match status" value="1"/>
</dbReference>
<dbReference type="SUPFAM" id="SSF54427">
    <property type="entry name" value="NTF2-like"/>
    <property type="match status" value="1"/>
</dbReference>
<sequence length="235" mass="24733">MDAAETMTRFSDAIAGRDWPGLAAVLAPGFRARLLHTGETFDRDGFVTFNRDYPEPWSFVREQVVGGGGTAVLRARVTGAGVTYHVASFGTVDQDGALTELVEVWTDGVGEDGGPVRPHHGIDYVELAVPDLGEAERFYGDAFGWRFRRYGPAYAGILAPAGRAEVGGLDATGTSAGSGQGRPLVLLHSADLDATVAAVRAAGGTVVREPYAFPGGRRFHLVDPGGTELGVWSAS</sequence>
<dbReference type="InterPro" id="IPR032710">
    <property type="entry name" value="NTF2-like_dom_sf"/>
</dbReference>
<evidence type="ECO:0000259" key="1">
    <source>
        <dbReference type="PROSITE" id="PS51819"/>
    </source>
</evidence>
<dbReference type="InterPro" id="IPR037523">
    <property type="entry name" value="VOC_core"/>
</dbReference>